<comment type="caution">
    <text evidence="1">The sequence shown here is derived from an EMBL/GenBank/DDBJ whole genome shotgun (WGS) entry which is preliminary data.</text>
</comment>
<accession>A0ACC3MYG7</accession>
<gene>
    <name evidence="1" type="ORF">LTR37_012687</name>
</gene>
<dbReference type="EMBL" id="JAUTXU010000119">
    <property type="protein sequence ID" value="KAK3706477.1"/>
    <property type="molecule type" value="Genomic_DNA"/>
</dbReference>
<keyword evidence="2" id="KW-1185">Reference proteome</keyword>
<evidence type="ECO:0000313" key="2">
    <source>
        <dbReference type="Proteomes" id="UP001281147"/>
    </source>
</evidence>
<name>A0ACC3MYG7_9PEZI</name>
<dbReference type="Proteomes" id="UP001281147">
    <property type="component" value="Unassembled WGS sequence"/>
</dbReference>
<proteinExistence type="predicted"/>
<evidence type="ECO:0000313" key="1">
    <source>
        <dbReference type="EMBL" id="KAK3706477.1"/>
    </source>
</evidence>
<protein>
    <submittedName>
        <fullName evidence="1">Uncharacterized protein</fullName>
    </submittedName>
</protein>
<reference evidence="1" key="1">
    <citation type="submission" date="2023-07" db="EMBL/GenBank/DDBJ databases">
        <title>Black Yeasts Isolated from many extreme environments.</title>
        <authorList>
            <person name="Coleine C."/>
            <person name="Stajich J.E."/>
            <person name="Selbmann L."/>
        </authorList>
    </citation>
    <scope>NUCLEOTIDE SEQUENCE</scope>
    <source>
        <strain evidence="1">CCFEE 5714</strain>
    </source>
</reference>
<organism evidence="1 2">
    <name type="scientific">Vermiconidia calcicola</name>
    <dbReference type="NCBI Taxonomy" id="1690605"/>
    <lineage>
        <taxon>Eukaryota</taxon>
        <taxon>Fungi</taxon>
        <taxon>Dikarya</taxon>
        <taxon>Ascomycota</taxon>
        <taxon>Pezizomycotina</taxon>
        <taxon>Dothideomycetes</taxon>
        <taxon>Dothideomycetidae</taxon>
        <taxon>Mycosphaerellales</taxon>
        <taxon>Extremaceae</taxon>
        <taxon>Vermiconidia</taxon>
    </lineage>
</organism>
<sequence length="249" mass="28142">MENDEELEISSAGKEYLPKAAELISRTFTEDPVIKFMLSSLSDKDRLAYMPTYMHTLLKAATLNDGLIQEANNWCCCAVWMPPGRRVDNIFTMIPAGILGCFWKIGVAGIRRMLLDFGSQSDACKQKWLRDPNGNPVKRYHYLYFISTDFHARGQGLASRMIAQWQEKASEDGLPVWLEATTSRSRDIYARQGFKVVEEMRVGKGTHAESGTMEEGGGGVPLWAMIWWPEWKKESSNTDDSQPEGTSRS</sequence>